<dbReference type="InterPro" id="IPR020084">
    <property type="entry name" value="NUDIX_hydrolase_CS"/>
</dbReference>
<organism evidence="4 5">
    <name type="scientific">Ornithinimicrobium pratense</name>
    <dbReference type="NCBI Taxonomy" id="2593973"/>
    <lineage>
        <taxon>Bacteria</taxon>
        <taxon>Bacillati</taxon>
        <taxon>Actinomycetota</taxon>
        <taxon>Actinomycetes</taxon>
        <taxon>Micrococcales</taxon>
        <taxon>Ornithinimicrobiaceae</taxon>
        <taxon>Ornithinimicrobium</taxon>
    </lineage>
</organism>
<name>A0A5J6V2H8_9MICO</name>
<dbReference type="PROSITE" id="PS51462">
    <property type="entry name" value="NUDIX"/>
    <property type="match status" value="1"/>
</dbReference>
<dbReference type="RefSeq" id="WP_158059864.1">
    <property type="nucleotide sequence ID" value="NZ_CP044427.1"/>
</dbReference>
<proteinExistence type="predicted"/>
<reference evidence="4 5" key="1">
    <citation type="submission" date="2019-09" db="EMBL/GenBank/DDBJ databases">
        <title>Serinicoccus pratensis sp. nov., isolated from meadow soil.</title>
        <authorList>
            <person name="Zhang W."/>
        </authorList>
    </citation>
    <scope>NUCLEOTIDE SEQUENCE [LARGE SCALE GENOMIC DNA]</scope>
    <source>
        <strain evidence="4 5">W204</strain>
    </source>
</reference>
<dbReference type="PANTHER" id="PTHR43046">
    <property type="entry name" value="GDP-MANNOSE MANNOSYL HYDROLASE"/>
    <property type="match status" value="1"/>
</dbReference>
<dbReference type="Gene3D" id="3.90.79.10">
    <property type="entry name" value="Nucleoside Triphosphate Pyrophosphohydrolase"/>
    <property type="match status" value="1"/>
</dbReference>
<dbReference type="PANTHER" id="PTHR43046:SF14">
    <property type="entry name" value="MUTT_NUDIX FAMILY PROTEIN"/>
    <property type="match status" value="1"/>
</dbReference>
<dbReference type="GO" id="GO:0016787">
    <property type="term" value="F:hydrolase activity"/>
    <property type="evidence" value="ECO:0007669"/>
    <property type="project" value="UniProtKB-KW"/>
</dbReference>
<dbReference type="SUPFAM" id="SSF55811">
    <property type="entry name" value="Nudix"/>
    <property type="match status" value="1"/>
</dbReference>
<dbReference type="OrthoDB" id="9814308at2"/>
<evidence type="ECO:0000313" key="4">
    <source>
        <dbReference type="EMBL" id="QFG67466.1"/>
    </source>
</evidence>
<gene>
    <name evidence="4" type="ORF">FY030_00875</name>
</gene>
<keyword evidence="2" id="KW-0378">Hydrolase</keyword>
<dbReference type="Proteomes" id="UP000326546">
    <property type="component" value="Chromosome"/>
</dbReference>
<evidence type="ECO:0000313" key="5">
    <source>
        <dbReference type="Proteomes" id="UP000326546"/>
    </source>
</evidence>
<keyword evidence="5" id="KW-1185">Reference proteome</keyword>
<dbReference type="InterPro" id="IPR015797">
    <property type="entry name" value="NUDIX_hydrolase-like_dom_sf"/>
</dbReference>
<dbReference type="AlphaFoldDB" id="A0A5J6V2H8"/>
<accession>A0A5J6V2H8</accession>
<evidence type="ECO:0000259" key="3">
    <source>
        <dbReference type="PROSITE" id="PS51462"/>
    </source>
</evidence>
<evidence type="ECO:0000256" key="1">
    <source>
        <dbReference type="ARBA" id="ARBA00001946"/>
    </source>
</evidence>
<comment type="cofactor">
    <cofactor evidence="1">
        <name>Mg(2+)</name>
        <dbReference type="ChEBI" id="CHEBI:18420"/>
    </cofactor>
</comment>
<sequence>MPVAPHIAQLREQVGHDLLLLPSVAVLPIDESGRVLLARQTDFGTYATVGGAIDVDESPLDAAHREAREEIGSDVVITGLMGAVGGPEFRITYPNGDQTAYVCVVYEAKLSDAGALHPDGVEVDQVRWFQRIELNNPEVGPFAQATFRAIGWI</sequence>
<protein>
    <submittedName>
        <fullName evidence="4">NUDIX domain-containing protein</fullName>
    </submittedName>
</protein>
<dbReference type="KEGG" id="serw:FY030_00875"/>
<dbReference type="PROSITE" id="PS00893">
    <property type="entry name" value="NUDIX_BOX"/>
    <property type="match status" value="1"/>
</dbReference>
<evidence type="ECO:0000256" key="2">
    <source>
        <dbReference type="ARBA" id="ARBA00022801"/>
    </source>
</evidence>
<dbReference type="InterPro" id="IPR000086">
    <property type="entry name" value="NUDIX_hydrolase_dom"/>
</dbReference>
<dbReference type="EMBL" id="CP044427">
    <property type="protein sequence ID" value="QFG67466.1"/>
    <property type="molecule type" value="Genomic_DNA"/>
</dbReference>
<feature type="domain" description="Nudix hydrolase" evidence="3">
    <location>
        <begin position="19"/>
        <end position="151"/>
    </location>
</feature>
<dbReference type="Pfam" id="PF00293">
    <property type="entry name" value="NUDIX"/>
    <property type="match status" value="1"/>
</dbReference>